<dbReference type="RefSeq" id="WP_211975143.1">
    <property type="nucleotide sequence ID" value="NZ_CBFHAM010000017.1"/>
</dbReference>
<feature type="transmembrane region" description="Helical" evidence="1">
    <location>
        <begin position="80"/>
        <end position="100"/>
    </location>
</feature>
<sequence length="152" mass="17385">MSLYKYYKYAVILPSAVTIAGYLLYTIIDLSFGPKYTSEWVTANSMGAFAMMLLMINCMCICLLSLTLFFNNYMQVRKNFFLSAACWLLLPAIWISILLYGEINQLNEENGLVNEGSLFVLVNTLPFAMGLTLTFIRFRMRYSRDVRSAGKI</sequence>
<proteinExistence type="predicted"/>
<comment type="caution">
    <text evidence="2">The sequence shown here is derived from an EMBL/GenBank/DDBJ whole genome shotgun (WGS) entry which is preliminary data.</text>
</comment>
<keyword evidence="1" id="KW-0812">Transmembrane</keyword>
<organism evidence="2 3">
    <name type="scientific">Chitinophaga hostae</name>
    <dbReference type="NCBI Taxonomy" id="2831022"/>
    <lineage>
        <taxon>Bacteria</taxon>
        <taxon>Pseudomonadati</taxon>
        <taxon>Bacteroidota</taxon>
        <taxon>Chitinophagia</taxon>
        <taxon>Chitinophagales</taxon>
        <taxon>Chitinophagaceae</taxon>
        <taxon>Chitinophaga</taxon>
    </lineage>
</organism>
<evidence type="ECO:0000256" key="1">
    <source>
        <dbReference type="SAM" id="Phobius"/>
    </source>
</evidence>
<accession>A0ABS5J467</accession>
<gene>
    <name evidence="2" type="ORF">KE626_21985</name>
</gene>
<keyword evidence="1" id="KW-0472">Membrane</keyword>
<reference evidence="2 3" key="1">
    <citation type="submission" date="2021-04" db="EMBL/GenBank/DDBJ databases">
        <title>Chitinophaga sp. nov., isolated from the rhizosphere soil.</title>
        <authorList>
            <person name="He S."/>
        </authorList>
    </citation>
    <scope>NUCLEOTIDE SEQUENCE [LARGE SCALE GENOMIC DNA]</scope>
    <source>
        <strain evidence="2 3">2R12</strain>
    </source>
</reference>
<dbReference type="Proteomes" id="UP000676386">
    <property type="component" value="Unassembled WGS sequence"/>
</dbReference>
<feature type="transmembrane region" description="Helical" evidence="1">
    <location>
        <begin position="120"/>
        <end position="138"/>
    </location>
</feature>
<feature type="transmembrane region" description="Helical" evidence="1">
    <location>
        <begin position="48"/>
        <end position="68"/>
    </location>
</feature>
<protein>
    <submittedName>
        <fullName evidence="2">Uncharacterized protein</fullName>
    </submittedName>
</protein>
<keyword evidence="1" id="KW-1133">Transmembrane helix</keyword>
<feature type="transmembrane region" description="Helical" evidence="1">
    <location>
        <begin position="7"/>
        <end position="28"/>
    </location>
</feature>
<keyword evidence="3" id="KW-1185">Reference proteome</keyword>
<name>A0ABS5J467_9BACT</name>
<evidence type="ECO:0000313" key="3">
    <source>
        <dbReference type="Proteomes" id="UP000676386"/>
    </source>
</evidence>
<evidence type="ECO:0000313" key="2">
    <source>
        <dbReference type="EMBL" id="MBS0030011.1"/>
    </source>
</evidence>
<dbReference type="EMBL" id="JAGTXB010000011">
    <property type="protein sequence ID" value="MBS0030011.1"/>
    <property type="molecule type" value="Genomic_DNA"/>
</dbReference>